<evidence type="ECO:0000313" key="6">
    <source>
        <dbReference type="EMBL" id="GGL96619.1"/>
    </source>
</evidence>
<evidence type="ECO:0000259" key="5">
    <source>
        <dbReference type="PROSITE" id="PS50977"/>
    </source>
</evidence>
<dbReference type="PANTHER" id="PTHR30055">
    <property type="entry name" value="HTH-TYPE TRANSCRIPTIONAL REGULATOR RUTR"/>
    <property type="match status" value="1"/>
</dbReference>
<dbReference type="Proteomes" id="UP000655208">
    <property type="component" value="Unassembled WGS sequence"/>
</dbReference>
<keyword evidence="1" id="KW-0805">Transcription regulation</keyword>
<dbReference type="SUPFAM" id="SSF48498">
    <property type="entry name" value="Tetracyclin repressor-like, C-terminal domain"/>
    <property type="match status" value="1"/>
</dbReference>
<evidence type="ECO:0000313" key="7">
    <source>
        <dbReference type="Proteomes" id="UP000655208"/>
    </source>
</evidence>
<accession>A0A917SSL5</accession>
<dbReference type="InterPro" id="IPR049445">
    <property type="entry name" value="TetR_SbtR-like_C"/>
</dbReference>
<reference evidence="6" key="2">
    <citation type="submission" date="2020-09" db="EMBL/GenBank/DDBJ databases">
        <authorList>
            <person name="Sun Q."/>
            <person name="Zhou Y."/>
        </authorList>
    </citation>
    <scope>NUCLEOTIDE SEQUENCE</scope>
    <source>
        <strain evidence="6">CGMCC 4.7308</strain>
    </source>
</reference>
<dbReference type="InterPro" id="IPR009057">
    <property type="entry name" value="Homeodomain-like_sf"/>
</dbReference>
<dbReference type="Pfam" id="PF21597">
    <property type="entry name" value="TetR_C_43"/>
    <property type="match status" value="1"/>
</dbReference>
<dbReference type="Gene3D" id="1.10.357.10">
    <property type="entry name" value="Tetracycline Repressor, domain 2"/>
    <property type="match status" value="1"/>
</dbReference>
<feature type="DNA-binding region" description="H-T-H motif" evidence="4">
    <location>
        <begin position="31"/>
        <end position="50"/>
    </location>
</feature>
<evidence type="ECO:0000256" key="1">
    <source>
        <dbReference type="ARBA" id="ARBA00023015"/>
    </source>
</evidence>
<proteinExistence type="predicted"/>
<dbReference type="PANTHER" id="PTHR30055:SF234">
    <property type="entry name" value="HTH-TYPE TRANSCRIPTIONAL REGULATOR BETI"/>
    <property type="match status" value="1"/>
</dbReference>
<sequence length="180" mass="19380">MVARRTDAVRNRRRLLDVATTAFATGSDTVSLESIAQQAGVGIGTLYRHFPSRQALVEAVYRAELAKLCADAEPLSRTLPAERALRTWLGRYADFVTTKRGMAETLREIVAGGVITPGSTRAELDGAVRTLLSGTALRQDVDPQDVIALMAGVMMVAGGPATRDQADRMLDLLVDGLRAR</sequence>
<dbReference type="EMBL" id="BMNA01000003">
    <property type="protein sequence ID" value="GGL96619.1"/>
    <property type="molecule type" value="Genomic_DNA"/>
</dbReference>
<dbReference type="GO" id="GO:0000976">
    <property type="term" value="F:transcription cis-regulatory region binding"/>
    <property type="evidence" value="ECO:0007669"/>
    <property type="project" value="TreeGrafter"/>
</dbReference>
<comment type="caution">
    <text evidence="6">The sequence shown here is derived from an EMBL/GenBank/DDBJ whole genome shotgun (WGS) entry which is preliminary data.</text>
</comment>
<dbReference type="SUPFAM" id="SSF46689">
    <property type="entry name" value="Homeodomain-like"/>
    <property type="match status" value="1"/>
</dbReference>
<reference evidence="6" key="1">
    <citation type="journal article" date="2014" name="Int. J. Syst. Evol. Microbiol.">
        <title>Complete genome sequence of Corynebacterium casei LMG S-19264T (=DSM 44701T), isolated from a smear-ripened cheese.</title>
        <authorList>
            <consortium name="US DOE Joint Genome Institute (JGI-PGF)"/>
            <person name="Walter F."/>
            <person name="Albersmeier A."/>
            <person name="Kalinowski J."/>
            <person name="Ruckert C."/>
        </authorList>
    </citation>
    <scope>NUCLEOTIDE SEQUENCE</scope>
    <source>
        <strain evidence="6">CGMCC 4.7308</strain>
    </source>
</reference>
<dbReference type="InterPro" id="IPR036271">
    <property type="entry name" value="Tet_transcr_reg_TetR-rel_C_sf"/>
</dbReference>
<dbReference type="AlphaFoldDB" id="A0A917SSL5"/>
<keyword evidence="3" id="KW-0804">Transcription</keyword>
<evidence type="ECO:0000256" key="4">
    <source>
        <dbReference type="PROSITE-ProRule" id="PRU00335"/>
    </source>
</evidence>
<dbReference type="InterPro" id="IPR050109">
    <property type="entry name" value="HTH-type_TetR-like_transc_reg"/>
</dbReference>
<dbReference type="PROSITE" id="PS50977">
    <property type="entry name" value="HTH_TETR_2"/>
    <property type="match status" value="1"/>
</dbReference>
<organism evidence="6 7">
    <name type="scientific">Nakamurella endophytica</name>
    <dbReference type="NCBI Taxonomy" id="1748367"/>
    <lineage>
        <taxon>Bacteria</taxon>
        <taxon>Bacillati</taxon>
        <taxon>Actinomycetota</taxon>
        <taxon>Actinomycetes</taxon>
        <taxon>Nakamurellales</taxon>
        <taxon>Nakamurellaceae</taxon>
        <taxon>Nakamurella</taxon>
    </lineage>
</organism>
<feature type="domain" description="HTH tetR-type" evidence="5">
    <location>
        <begin position="9"/>
        <end position="68"/>
    </location>
</feature>
<evidence type="ECO:0000256" key="3">
    <source>
        <dbReference type="ARBA" id="ARBA00023163"/>
    </source>
</evidence>
<dbReference type="InterPro" id="IPR001647">
    <property type="entry name" value="HTH_TetR"/>
</dbReference>
<keyword evidence="2 4" id="KW-0238">DNA-binding</keyword>
<protein>
    <submittedName>
        <fullName evidence="6">TetR family transcriptional regulator</fullName>
    </submittedName>
</protein>
<name>A0A917SSL5_9ACTN</name>
<gene>
    <name evidence="6" type="ORF">GCM10011594_15430</name>
</gene>
<evidence type="ECO:0000256" key="2">
    <source>
        <dbReference type="ARBA" id="ARBA00023125"/>
    </source>
</evidence>
<keyword evidence="7" id="KW-1185">Reference proteome</keyword>
<dbReference type="Pfam" id="PF00440">
    <property type="entry name" value="TetR_N"/>
    <property type="match status" value="1"/>
</dbReference>
<dbReference type="GO" id="GO:0003700">
    <property type="term" value="F:DNA-binding transcription factor activity"/>
    <property type="evidence" value="ECO:0007669"/>
    <property type="project" value="TreeGrafter"/>
</dbReference>